<dbReference type="RefSeq" id="WP_119793345.1">
    <property type="nucleotide sequence ID" value="NZ_QYZD01000007.1"/>
</dbReference>
<feature type="transmembrane region" description="Helical" evidence="5">
    <location>
        <begin position="110"/>
        <end position="129"/>
    </location>
</feature>
<evidence type="ECO:0000313" key="8">
    <source>
        <dbReference type="Proteomes" id="UP000266177"/>
    </source>
</evidence>
<feature type="domain" description="Methylamine utilisation protein MauE" evidence="6">
    <location>
        <begin position="3"/>
        <end position="129"/>
    </location>
</feature>
<dbReference type="GO" id="GO:0016020">
    <property type="term" value="C:membrane"/>
    <property type="evidence" value="ECO:0007669"/>
    <property type="project" value="UniProtKB-SubCell"/>
</dbReference>
<evidence type="ECO:0000256" key="4">
    <source>
        <dbReference type="ARBA" id="ARBA00023136"/>
    </source>
</evidence>
<dbReference type="AlphaFoldDB" id="A0A3A3GIX7"/>
<dbReference type="UniPathway" id="UPA00895"/>
<comment type="caution">
    <text evidence="7">The sequence shown here is derived from an EMBL/GenBank/DDBJ whole genome shotgun (WGS) entry which is preliminary data.</text>
</comment>
<organism evidence="7 8">
    <name type="scientific">Paenibacillus thiaminolyticus</name>
    <name type="common">Bacillus thiaminolyticus</name>
    <dbReference type="NCBI Taxonomy" id="49283"/>
    <lineage>
        <taxon>Bacteria</taxon>
        <taxon>Bacillati</taxon>
        <taxon>Bacillota</taxon>
        <taxon>Bacilli</taxon>
        <taxon>Bacillales</taxon>
        <taxon>Paenibacillaceae</taxon>
        <taxon>Paenibacillus</taxon>
    </lineage>
</organism>
<comment type="subcellular location">
    <subcellularLocation>
        <location evidence="1">Membrane</location>
        <topology evidence="1">Multi-pass membrane protein</topology>
    </subcellularLocation>
</comment>
<feature type="transmembrane region" description="Helical" evidence="5">
    <location>
        <begin position="69"/>
        <end position="90"/>
    </location>
</feature>
<dbReference type="GO" id="GO:0030416">
    <property type="term" value="P:methylamine metabolic process"/>
    <property type="evidence" value="ECO:0007669"/>
    <property type="project" value="InterPro"/>
</dbReference>
<reference evidence="7 8" key="1">
    <citation type="submission" date="2018-09" db="EMBL/GenBank/DDBJ databases">
        <title>Paenibacillus SK2017-BO5.</title>
        <authorList>
            <person name="Piskunova J.V."/>
            <person name="Dubiley S.A."/>
            <person name="Severinov K.V."/>
        </authorList>
    </citation>
    <scope>NUCLEOTIDE SEQUENCE [LARGE SCALE GENOMIC DNA]</scope>
    <source>
        <strain evidence="7 8">BO5</strain>
    </source>
</reference>
<keyword evidence="2 5" id="KW-0812">Transmembrane</keyword>
<evidence type="ECO:0000313" key="7">
    <source>
        <dbReference type="EMBL" id="RJG24298.1"/>
    </source>
</evidence>
<keyword evidence="4 5" id="KW-0472">Membrane</keyword>
<evidence type="ECO:0000256" key="5">
    <source>
        <dbReference type="SAM" id="Phobius"/>
    </source>
</evidence>
<feature type="transmembrane region" description="Helical" evidence="5">
    <location>
        <begin position="6"/>
        <end position="24"/>
    </location>
</feature>
<dbReference type="Pfam" id="PF07291">
    <property type="entry name" value="MauE"/>
    <property type="match status" value="1"/>
</dbReference>
<feature type="transmembrane region" description="Helical" evidence="5">
    <location>
        <begin position="44"/>
        <end position="63"/>
    </location>
</feature>
<dbReference type="Proteomes" id="UP000266177">
    <property type="component" value="Unassembled WGS sequence"/>
</dbReference>
<evidence type="ECO:0000259" key="6">
    <source>
        <dbReference type="Pfam" id="PF07291"/>
    </source>
</evidence>
<dbReference type="OrthoDB" id="4462029at2"/>
<dbReference type="InterPro" id="IPR009908">
    <property type="entry name" value="Methylamine_util_MauE"/>
</dbReference>
<dbReference type="EMBL" id="QYZD01000007">
    <property type="protein sequence ID" value="RJG24298.1"/>
    <property type="molecule type" value="Genomic_DNA"/>
</dbReference>
<proteinExistence type="predicted"/>
<gene>
    <name evidence="7" type="ORF">DQX05_10585</name>
</gene>
<name>A0A3A3GIX7_PANTH</name>
<accession>A0A3A3GIX7</accession>
<evidence type="ECO:0000256" key="3">
    <source>
        <dbReference type="ARBA" id="ARBA00022989"/>
    </source>
</evidence>
<feature type="transmembrane region" description="Helical" evidence="5">
    <location>
        <begin position="141"/>
        <end position="161"/>
    </location>
</feature>
<sequence>MALVVMFQNVLAFLFLSTFLHKTLNYREHIRNMNAYHLVPSRFIVPSFILFAAVELAIGLSLLLSRITLYHVVSIGSLLSIYAFAIGFNLMRGHRHINCGCGGILENEQLSWGLVLRNLLLGFSVVGLWKSQSLYTGEIAFIHKLGLLMLSLILFSLLYLFKDLFNIQKKLVRLMRMFI</sequence>
<keyword evidence="3 5" id="KW-1133">Transmembrane helix</keyword>
<evidence type="ECO:0000256" key="2">
    <source>
        <dbReference type="ARBA" id="ARBA00022692"/>
    </source>
</evidence>
<evidence type="ECO:0000256" key="1">
    <source>
        <dbReference type="ARBA" id="ARBA00004141"/>
    </source>
</evidence>
<protein>
    <recommendedName>
        <fullName evidence="6">Methylamine utilisation protein MauE domain-containing protein</fullName>
    </recommendedName>
</protein>